<keyword evidence="3" id="KW-0735">Signal-anchor</keyword>
<dbReference type="STRING" id="988480.A0A075AZR9"/>
<protein>
    <submittedName>
        <fullName evidence="7">Uncharacterized protein</fullName>
    </submittedName>
</protein>
<dbReference type="HOGENOM" id="CLU_1090508_0_0_1"/>
<name>A0A075AZR9_ROZAC</name>
<dbReference type="AlphaFoldDB" id="A0A075AZR9"/>
<comment type="subcellular location">
    <subcellularLocation>
        <location evidence="1">Membrane</location>
        <topology evidence="1">Single-pass type II membrane protein</topology>
    </subcellularLocation>
</comment>
<gene>
    <name evidence="7" type="ORF">O9G_004064</name>
</gene>
<reference evidence="7 8" key="1">
    <citation type="journal article" date="2013" name="Curr. Biol.">
        <title>Shared signatures of parasitism and phylogenomics unite Cryptomycota and microsporidia.</title>
        <authorList>
            <person name="James T.Y."/>
            <person name="Pelin A."/>
            <person name="Bonen L."/>
            <person name="Ahrendt S."/>
            <person name="Sain D."/>
            <person name="Corradi N."/>
            <person name="Stajich J.E."/>
        </authorList>
    </citation>
    <scope>NUCLEOTIDE SEQUENCE [LARGE SCALE GENOMIC DNA]</scope>
    <source>
        <strain evidence="7 8">CSF55</strain>
    </source>
</reference>
<organism evidence="7 8">
    <name type="scientific">Rozella allomycis (strain CSF55)</name>
    <dbReference type="NCBI Taxonomy" id="988480"/>
    <lineage>
        <taxon>Eukaryota</taxon>
        <taxon>Fungi</taxon>
        <taxon>Fungi incertae sedis</taxon>
        <taxon>Cryptomycota</taxon>
        <taxon>Cryptomycota incertae sedis</taxon>
        <taxon>Rozella</taxon>
    </lineage>
</organism>
<keyword evidence="5" id="KW-0472">Membrane</keyword>
<evidence type="ECO:0000256" key="3">
    <source>
        <dbReference type="ARBA" id="ARBA00022968"/>
    </source>
</evidence>
<dbReference type="OrthoDB" id="411524at2759"/>
<dbReference type="GO" id="GO:0035269">
    <property type="term" value="P:protein O-linked glycosylation via mannose"/>
    <property type="evidence" value="ECO:0007669"/>
    <property type="project" value="TreeGrafter"/>
</dbReference>
<keyword evidence="4" id="KW-1133">Transmembrane helix</keyword>
<dbReference type="GO" id="GO:0016020">
    <property type="term" value="C:membrane"/>
    <property type="evidence" value="ECO:0007669"/>
    <property type="project" value="UniProtKB-SubCell"/>
</dbReference>
<dbReference type="GO" id="GO:0042285">
    <property type="term" value="F:xylosyltransferase activity"/>
    <property type="evidence" value="ECO:0007669"/>
    <property type="project" value="TreeGrafter"/>
</dbReference>
<proteinExistence type="predicted"/>
<dbReference type="PANTHER" id="PTHR12270">
    <property type="entry name" value="GLYCOSYLTRANSFERASE-RELATED"/>
    <property type="match status" value="1"/>
</dbReference>
<evidence type="ECO:0000256" key="5">
    <source>
        <dbReference type="ARBA" id="ARBA00023136"/>
    </source>
</evidence>
<keyword evidence="2" id="KW-0812">Transmembrane</keyword>
<evidence type="ECO:0000256" key="6">
    <source>
        <dbReference type="ARBA" id="ARBA00023180"/>
    </source>
</evidence>
<evidence type="ECO:0000256" key="1">
    <source>
        <dbReference type="ARBA" id="ARBA00004606"/>
    </source>
</evidence>
<dbReference type="Pfam" id="PF13896">
    <property type="entry name" value="Glyco_transf_49"/>
    <property type="match status" value="1"/>
</dbReference>
<keyword evidence="8" id="KW-1185">Reference proteome</keyword>
<keyword evidence="6" id="KW-0325">Glycoprotein</keyword>
<dbReference type="EMBL" id="KE560974">
    <property type="protein sequence ID" value="EPZ34187.1"/>
    <property type="molecule type" value="Genomic_DNA"/>
</dbReference>
<dbReference type="InterPro" id="IPR051292">
    <property type="entry name" value="Xyl/GlcA_transferase"/>
</dbReference>
<sequence length="255" mass="29846">MDTQLYYKAKELVINRKVDPSLKPRIDESFAEFNNRVEERHKCILNNPNEINHNGIHDNEIDNTAFVVACLALKSKSIALPHSFRQLKRLYRRGLVEVTDPNAGHGPTQYGTFFLEDSSSHYEVCYASQWEPYYIVSINAPLYDERFTDQKGDKQQHALHLNAIGYKYKVLKGHYLLHLEHEKGMEWPESLVVRDASRERIDYFGDYIGELQKRFGWRVRDPKCAKSMIKFELYFQSFYFAHLVSNVQSAIDSNT</sequence>
<evidence type="ECO:0000256" key="2">
    <source>
        <dbReference type="ARBA" id="ARBA00022692"/>
    </source>
</evidence>
<dbReference type="Proteomes" id="UP000030755">
    <property type="component" value="Unassembled WGS sequence"/>
</dbReference>
<evidence type="ECO:0000313" key="7">
    <source>
        <dbReference type="EMBL" id="EPZ34187.1"/>
    </source>
</evidence>
<accession>A0A075AZR9</accession>
<dbReference type="PANTHER" id="PTHR12270:SF52">
    <property type="entry name" value="GLYCOSYLTRANSFERASE-LIKE PROTEIN GNT13-RELATED"/>
    <property type="match status" value="1"/>
</dbReference>
<evidence type="ECO:0000256" key="4">
    <source>
        <dbReference type="ARBA" id="ARBA00022989"/>
    </source>
</evidence>
<evidence type="ECO:0000313" key="8">
    <source>
        <dbReference type="Proteomes" id="UP000030755"/>
    </source>
</evidence>
<dbReference type="GO" id="GO:0015020">
    <property type="term" value="F:glucuronosyltransferase activity"/>
    <property type="evidence" value="ECO:0007669"/>
    <property type="project" value="TreeGrafter"/>
</dbReference>